<reference evidence="2 3" key="1">
    <citation type="submission" date="2017-07" db="EMBL/GenBank/DDBJ databases">
        <authorList>
            <person name="Talla V."/>
            <person name="Backstrom N."/>
        </authorList>
    </citation>
    <scope>NUCLEOTIDE SEQUENCE [LARGE SCALE GENOMIC DNA]</scope>
</reference>
<feature type="region of interest" description="Disordered" evidence="1">
    <location>
        <begin position="43"/>
        <end position="78"/>
    </location>
</feature>
<name>A0A5E4PPQ9_9NEOP</name>
<evidence type="ECO:0000313" key="3">
    <source>
        <dbReference type="Proteomes" id="UP000324832"/>
    </source>
</evidence>
<evidence type="ECO:0008006" key="4">
    <source>
        <dbReference type="Google" id="ProtNLM"/>
    </source>
</evidence>
<keyword evidence="3" id="KW-1185">Reference proteome</keyword>
<evidence type="ECO:0000256" key="1">
    <source>
        <dbReference type="SAM" id="MobiDB-lite"/>
    </source>
</evidence>
<accession>A0A5E4PPQ9</accession>
<gene>
    <name evidence="2" type="ORF">LSINAPIS_LOCUS928</name>
</gene>
<dbReference type="EMBL" id="FZQP02000098">
    <property type="protein sequence ID" value="VVC87277.1"/>
    <property type="molecule type" value="Genomic_DNA"/>
</dbReference>
<sequence>MAGRKDALRGLSGFANKMFRALLFLVFQNFKTRGQRLVALVPPENAPSDMDTASEPENEEEFAVNRTEECSSSPCPSIDSSLERMNILESSENETQGNSSTDSEMTNVEDDTFMVTGNEDLQTEDHPSVSVSENNPVLEVENNLNDERPPLTPIINNVLPPTGEVNYSAIPSFASLLSVPSSDASSIASPSTARTTRRKRIIPKRAVPNVRAKKTKKTLIVSYKWKKGQFRHKADIPSDDFVYDLPDTDSPIDFFYRFFSPDILLSLISSITQTCT</sequence>
<dbReference type="AlphaFoldDB" id="A0A5E4PPQ9"/>
<feature type="compositionally biased region" description="Acidic residues" evidence="1">
    <location>
        <begin position="52"/>
        <end position="62"/>
    </location>
</feature>
<protein>
    <recommendedName>
        <fullName evidence="4">PiggyBac transposable element-derived protein domain-containing protein</fullName>
    </recommendedName>
</protein>
<organism evidence="2 3">
    <name type="scientific">Leptidea sinapis</name>
    <dbReference type="NCBI Taxonomy" id="189913"/>
    <lineage>
        <taxon>Eukaryota</taxon>
        <taxon>Metazoa</taxon>
        <taxon>Ecdysozoa</taxon>
        <taxon>Arthropoda</taxon>
        <taxon>Hexapoda</taxon>
        <taxon>Insecta</taxon>
        <taxon>Pterygota</taxon>
        <taxon>Neoptera</taxon>
        <taxon>Endopterygota</taxon>
        <taxon>Lepidoptera</taxon>
        <taxon>Glossata</taxon>
        <taxon>Ditrysia</taxon>
        <taxon>Papilionoidea</taxon>
        <taxon>Pieridae</taxon>
        <taxon>Dismorphiinae</taxon>
        <taxon>Leptidea</taxon>
    </lineage>
</organism>
<proteinExistence type="predicted"/>
<dbReference type="Proteomes" id="UP000324832">
    <property type="component" value="Unassembled WGS sequence"/>
</dbReference>
<evidence type="ECO:0000313" key="2">
    <source>
        <dbReference type="EMBL" id="VVC87277.1"/>
    </source>
</evidence>